<name>A0ABT4AXI2_9ACTN</name>
<proteinExistence type="predicted"/>
<organism evidence="1 2">
    <name type="scientific">Paractinoplanes pyxinae</name>
    <dbReference type="NCBI Taxonomy" id="2997416"/>
    <lineage>
        <taxon>Bacteria</taxon>
        <taxon>Bacillati</taxon>
        <taxon>Actinomycetota</taxon>
        <taxon>Actinomycetes</taxon>
        <taxon>Micromonosporales</taxon>
        <taxon>Micromonosporaceae</taxon>
        <taxon>Paractinoplanes</taxon>
    </lineage>
</organism>
<dbReference type="PANTHER" id="PTHR33361:SF2">
    <property type="entry name" value="DUF885 DOMAIN-CONTAINING PROTEIN"/>
    <property type="match status" value="1"/>
</dbReference>
<dbReference type="Proteomes" id="UP001151002">
    <property type="component" value="Unassembled WGS sequence"/>
</dbReference>
<comment type="caution">
    <text evidence="1">The sequence shown here is derived from an EMBL/GenBank/DDBJ whole genome shotgun (WGS) entry which is preliminary data.</text>
</comment>
<reference evidence="1" key="1">
    <citation type="submission" date="2022-11" db="EMBL/GenBank/DDBJ databases">
        <authorList>
            <person name="Somphong A."/>
            <person name="Phongsopitanun W."/>
        </authorList>
    </citation>
    <scope>NUCLEOTIDE SEQUENCE</scope>
    <source>
        <strain evidence="1">Pm04-4</strain>
    </source>
</reference>
<sequence length="563" mass="61763">MPETSAENLTPRRLADTYVGEVADLNPITAVQLGLHLDRDDLPDMSPTGLEAAADLSRRTLARLDAVEAAEPDPVPAEARCARLLRERLTVGLALHDAGEDLRAVRSLASPVHSLRDVLLQMPAATDENWAVIAGRLGRFGEGLDGYRATLTLGLERGLLSGPRQVTTVLDQLETWLGPDAGSSWFAGLAARGPESVRPRLEAAAASATAALADFRDWLRETYAPAAAGTPDAVGRDRYRTWARLWNGADFDLDEAYAWAWDEFHKVEAEMRAEADRLISGATPVEATDYLKTKGPAVEGAEQAREHLQRMMDRTINDLQGSHFDLPEPIRRVEAMIAPTGSAPAPYYTPPSLDFTRPGRTWLPATEDDRYPLWFITSAWYHEGVPGHHLQLAQWLYVADDLSKYQATLGMISSNVEGWALYAERLMDELGYHSTPATRLGYLAAQMLRLQRVIVDIGMHLGLDFPADSPYQPGRPVTPEATREFLGRYSGLDDAFLDGEVVRYLGVPGQAIGYKLGERAWLRGRAAAQAARGSAFDLKAWHMAALAQGSQGLDDLYETLAAL</sequence>
<dbReference type="InterPro" id="IPR010281">
    <property type="entry name" value="DUF885"/>
</dbReference>
<dbReference type="RefSeq" id="WP_267562999.1">
    <property type="nucleotide sequence ID" value="NZ_JAPNTZ010000004.1"/>
</dbReference>
<evidence type="ECO:0000313" key="1">
    <source>
        <dbReference type="EMBL" id="MCY1138947.1"/>
    </source>
</evidence>
<evidence type="ECO:0000313" key="2">
    <source>
        <dbReference type="Proteomes" id="UP001151002"/>
    </source>
</evidence>
<keyword evidence="2" id="KW-1185">Reference proteome</keyword>
<gene>
    <name evidence="1" type="ORF">OWR29_13140</name>
</gene>
<dbReference type="PANTHER" id="PTHR33361">
    <property type="entry name" value="GLR0591 PROTEIN"/>
    <property type="match status" value="1"/>
</dbReference>
<dbReference type="Pfam" id="PF05960">
    <property type="entry name" value="DUF885"/>
    <property type="match status" value="1"/>
</dbReference>
<dbReference type="EMBL" id="JAPNTZ010000004">
    <property type="protein sequence ID" value="MCY1138947.1"/>
    <property type="molecule type" value="Genomic_DNA"/>
</dbReference>
<accession>A0ABT4AXI2</accession>
<protein>
    <submittedName>
        <fullName evidence="1">DUF885 domain-containing protein</fullName>
    </submittedName>
</protein>